<reference evidence="4" key="1">
    <citation type="submission" date="2023-06" db="EMBL/GenBank/DDBJ databases">
        <title>Survivors Of The Sea: Transcriptome response of Skeletonema marinoi to long-term dormancy.</title>
        <authorList>
            <person name="Pinder M.I.M."/>
            <person name="Kourtchenko O."/>
            <person name="Robertson E.K."/>
            <person name="Larsson T."/>
            <person name="Maumus F."/>
            <person name="Osuna-Cruz C.M."/>
            <person name="Vancaester E."/>
            <person name="Stenow R."/>
            <person name="Vandepoele K."/>
            <person name="Ploug H."/>
            <person name="Bruchert V."/>
            <person name="Godhe A."/>
            <person name="Topel M."/>
        </authorList>
    </citation>
    <scope>NUCLEOTIDE SEQUENCE</scope>
    <source>
        <strain evidence="4">R05AC</strain>
    </source>
</reference>
<feature type="chain" id="PRO_5042198975" evidence="2">
    <location>
        <begin position="30"/>
        <end position="242"/>
    </location>
</feature>
<feature type="compositionally biased region" description="Basic and acidic residues" evidence="1">
    <location>
        <begin position="61"/>
        <end position="74"/>
    </location>
</feature>
<protein>
    <submittedName>
        <fullName evidence="4">Thioredoxin domain-containing protein</fullName>
    </submittedName>
</protein>
<name>A0AAD8Y097_9STRA</name>
<dbReference type="Pfam" id="PF00085">
    <property type="entry name" value="Thioredoxin"/>
    <property type="match status" value="1"/>
</dbReference>
<feature type="compositionally biased region" description="Polar residues" evidence="1">
    <location>
        <begin position="76"/>
        <end position="87"/>
    </location>
</feature>
<dbReference type="InterPro" id="IPR013766">
    <property type="entry name" value="Thioredoxin_domain"/>
</dbReference>
<dbReference type="Gene3D" id="3.40.30.10">
    <property type="entry name" value="Glutaredoxin"/>
    <property type="match status" value="1"/>
</dbReference>
<evidence type="ECO:0000256" key="2">
    <source>
        <dbReference type="SAM" id="SignalP"/>
    </source>
</evidence>
<evidence type="ECO:0000256" key="1">
    <source>
        <dbReference type="SAM" id="MobiDB-lite"/>
    </source>
</evidence>
<feature type="signal peptide" evidence="2">
    <location>
        <begin position="1"/>
        <end position="29"/>
    </location>
</feature>
<comment type="caution">
    <text evidence="4">The sequence shown here is derived from an EMBL/GenBank/DDBJ whole genome shotgun (WGS) entry which is preliminary data.</text>
</comment>
<sequence length="242" mass="27418">MTKTTTRRNRCASFCAALMLSSATPGAFAFTPTHARFPSPITRTPSLITSRSATVIQRYRVENDISQPDHERKRPNTSGTSQQQQSKDVFSLLPERMSIQRLATPSEFQTQVFDEKDSLVVVRFYAEACPSCRATSSVFRKWSRSIVRGSSTDSDSSESTIPIKVVEMPLTRATSSFLQDELQVEKIPYCHLYHPDYGLIEEQLVMNRADLKDFCNTVDTWSRGGIDFDLEDDEADNCREFC</sequence>
<keyword evidence="5" id="KW-1185">Reference proteome</keyword>
<keyword evidence="2" id="KW-0732">Signal</keyword>
<dbReference type="SUPFAM" id="SSF52833">
    <property type="entry name" value="Thioredoxin-like"/>
    <property type="match status" value="1"/>
</dbReference>
<feature type="domain" description="Thioredoxin" evidence="3">
    <location>
        <begin position="104"/>
        <end position="196"/>
    </location>
</feature>
<dbReference type="InterPro" id="IPR036249">
    <property type="entry name" value="Thioredoxin-like_sf"/>
</dbReference>
<evidence type="ECO:0000313" key="5">
    <source>
        <dbReference type="Proteomes" id="UP001224775"/>
    </source>
</evidence>
<evidence type="ECO:0000313" key="4">
    <source>
        <dbReference type="EMBL" id="KAK1737093.1"/>
    </source>
</evidence>
<feature type="region of interest" description="Disordered" evidence="1">
    <location>
        <begin position="61"/>
        <end position="87"/>
    </location>
</feature>
<organism evidence="4 5">
    <name type="scientific">Skeletonema marinoi</name>
    <dbReference type="NCBI Taxonomy" id="267567"/>
    <lineage>
        <taxon>Eukaryota</taxon>
        <taxon>Sar</taxon>
        <taxon>Stramenopiles</taxon>
        <taxon>Ochrophyta</taxon>
        <taxon>Bacillariophyta</taxon>
        <taxon>Coscinodiscophyceae</taxon>
        <taxon>Thalassiosirophycidae</taxon>
        <taxon>Thalassiosirales</taxon>
        <taxon>Skeletonemataceae</taxon>
        <taxon>Skeletonema</taxon>
        <taxon>Skeletonema marinoi-dohrnii complex</taxon>
    </lineage>
</organism>
<dbReference type="Proteomes" id="UP001224775">
    <property type="component" value="Unassembled WGS sequence"/>
</dbReference>
<accession>A0AAD8Y097</accession>
<evidence type="ECO:0000259" key="3">
    <source>
        <dbReference type="Pfam" id="PF00085"/>
    </source>
</evidence>
<dbReference type="AlphaFoldDB" id="A0AAD8Y097"/>
<dbReference type="EMBL" id="JATAAI010000026">
    <property type="protein sequence ID" value="KAK1737093.1"/>
    <property type="molecule type" value="Genomic_DNA"/>
</dbReference>
<gene>
    <name evidence="4" type="ORF">QTG54_011960</name>
</gene>
<proteinExistence type="predicted"/>